<feature type="transmembrane region" description="Helical" evidence="1">
    <location>
        <begin position="110"/>
        <end position="136"/>
    </location>
</feature>
<evidence type="ECO:0000256" key="1">
    <source>
        <dbReference type="SAM" id="Phobius"/>
    </source>
</evidence>
<feature type="transmembrane region" description="Helical" evidence="1">
    <location>
        <begin position="156"/>
        <end position="177"/>
    </location>
</feature>
<feature type="transmembrane region" description="Helical" evidence="1">
    <location>
        <begin position="230"/>
        <end position="250"/>
    </location>
</feature>
<feature type="transmembrane region" description="Helical" evidence="1">
    <location>
        <begin position="20"/>
        <end position="38"/>
    </location>
</feature>
<reference evidence="2 3" key="1">
    <citation type="submission" date="2018-06" db="EMBL/GenBank/DDBJ databases">
        <authorList>
            <consortium name="Pathogen Informatics"/>
            <person name="Doyle S."/>
        </authorList>
    </citation>
    <scope>NUCLEOTIDE SEQUENCE [LARGE SCALE GENOMIC DNA]</scope>
    <source>
        <strain evidence="2 3">NCTC10343</strain>
    </source>
</reference>
<dbReference type="PANTHER" id="PTHR37305:SF1">
    <property type="entry name" value="MEMBRANE PROTEIN"/>
    <property type="match status" value="1"/>
</dbReference>
<feature type="transmembrane region" description="Helical" evidence="1">
    <location>
        <begin position="189"/>
        <end position="210"/>
    </location>
</feature>
<accession>A0A378Y733</accession>
<dbReference type="Proteomes" id="UP000254400">
    <property type="component" value="Unassembled WGS sequence"/>
</dbReference>
<name>A0A378Y733_PAEPO</name>
<gene>
    <name evidence="2" type="ORF">NCTC10343_05286</name>
</gene>
<sequence length="255" mass="29349">MLGIWRSEMERIWNRKSSLLLYIAYILIVIAIIWSHKVTGTKVLRFGEGTVVVNNLNLPWLMMSEVALFLITAILPILYVDQLSGDLYSGAYRLYVLRPYRRFQFWLAKLLALSAITVIFMGTSLLIGVIAGWLFFPHSSTFFKYGSSVASFRSDAIPYILGFYLVLTLVCLVKLMLSSVVCLFVSRPLFAYIVILILSVFLFELFRPLIMLMDPFREILLALRIDNSFEFWMCAGGMIIACMIISFTRWQKKIV</sequence>
<keyword evidence="1" id="KW-1133">Transmembrane helix</keyword>
<dbReference type="RefSeq" id="WP_019688923.1">
    <property type="nucleotide sequence ID" value="NZ_CP036496.1"/>
</dbReference>
<feature type="transmembrane region" description="Helical" evidence="1">
    <location>
        <begin position="58"/>
        <end position="80"/>
    </location>
</feature>
<dbReference type="AlphaFoldDB" id="A0A378Y733"/>
<proteinExistence type="predicted"/>
<dbReference type="PANTHER" id="PTHR37305">
    <property type="entry name" value="INTEGRAL MEMBRANE PROTEIN-RELATED"/>
    <property type="match status" value="1"/>
</dbReference>
<evidence type="ECO:0000313" key="2">
    <source>
        <dbReference type="EMBL" id="SUA72331.1"/>
    </source>
</evidence>
<dbReference type="GeneID" id="93348589"/>
<dbReference type="EMBL" id="UGSC01000001">
    <property type="protein sequence ID" value="SUA72331.1"/>
    <property type="molecule type" value="Genomic_DNA"/>
</dbReference>
<keyword evidence="1" id="KW-0472">Membrane</keyword>
<protein>
    <submittedName>
        <fullName evidence="2">ABC-type transport system involved in multi-copper enzyme maturation, permease component</fullName>
    </submittedName>
</protein>
<organism evidence="2 3">
    <name type="scientific">Paenibacillus polymyxa</name>
    <name type="common">Bacillus polymyxa</name>
    <dbReference type="NCBI Taxonomy" id="1406"/>
    <lineage>
        <taxon>Bacteria</taxon>
        <taxon>Bacillati</taxon>
        <taxon>Bacillota</taxon>
        <taxon>Bacilli</taxon>
        <taxon>Bacillales</taxon>
        <taxon>Paenibacillaceae</taxon>
        <taxon>Paenibacillus</taxon>
    </lineage>
</organism>
<evidence type="ECO:0000313" key="3">
    <source>
        <dbReference type="Proteomes" id="UP000254400"/>
    </source>
</evidence>
<keyword evidence="1" id="KW-0812">Transmembrane</keyword>